<keyword evidence="10" id="KW-0479">Metal-binding</keyword>
<evidence type="ECO:0000256" key="10">
    <source>
        <dbReference type="ARBA" id="ARBA00022723"/>
    </source>
</evidence>
<dbReference type="Pfam" id="PF08029">
    <property type="entry name" value="HisG_C"/>
    <property type="match status" value="1"/>
</dbReference>
<gene>
    <name evidence="19" type="primary">hisG</name>
    <name evidence="19" type="ORF">PZ740_04705</name>
</gene>
<evidence type="ECO:0000256" key="14">
    <source>
        <dbReference type="ARBA" id="ARBA00023102"/>
    </source>
</evidence>
<evidence type="ECO:0000256" key="4">
    <source>
        <dbReference type="ARBA" id="ARBA00011946"/>
    </source>
</evidence>
<dbReference type="InterPro" id="IPR013115">
    <property type="entry name" value="HisG_C"/>
</dbReference>
<dbReference type="EMBL" id="JARGEQ010000040">
    <property type="protein sequence ID" value="MDF1585684.1"/>
    <property type="molecule type" value="Genomic_DNA"/>
</dbReference>
<comment type="subcellular location">
    <subcellularLocation>
        <location evidence="2">Cytoplasm</location>
    </subcellularLocation>
</comment>
<comment type="pathway">
    <text evidence="3">Amino-acid biosynthesis; L-histidine biosynthesis; L-histidine from 5-phospho-alpha-D-ribose 1-diphosphate: step 1/9.</text>
</comment>
<organism evidence="19 20">
    <name type="scientific">Marinimicrococcus flavescens</name>
    <dbReference type="NCBI Taxonomy" id="3031815"/>
    <lineage>
        <taxon>Bacteria</taxon>
        <taxon>Pseudomonadati</taxon>
        <taxon>Pseudomonadota</taxon>
        <taxon>Alphaproteobacteria</taxon>
        <taxon>Geminicoccales</taxon>
        <taxon>Geminicoccaceae</taxon>
        <taxon>Marinimicrococcus</taxon>
    </lineage>
</organism>
<evidence type="ECO:0000313" key="20">
    <source>
        <dbReference type="Proteomes" id="UP001301140"/>
    </source>
</evidence>
<dbReference type="RefSeq" id="WP_327788101.1">
    <property type="nucleotide sequence ID" value="NZ_JARGEQ010000040.1"/>
</dbReference>
<comment type="function">
    <text evidence="15">Catalyzes the condensation of ATP and 5-phosphoribose 1-diphosphate to form N'-(5'-phosphoribosyl)-ATP (PR-ATP). Has a crucial role in the pathway because the rate of histidine biosynthesis seems to be controlled primarily by regulation of HisG enzymatic activity.</text>
</comment>
<keyword evidence="8 19" id="KW-0328">Glycosyltransferase</keyword>
<dbReference type="Gene3D" id="3.40.190.10">
    <property type="entry name" value="Periplasmic binding protein-like II"/>
    <property type="match status" value="2"/>
</dbReference>
<dbReference type="NCBIfam" id="TIGR00070">
    <property type="entry name" value="hisG"/>
    <property type="match status" value="1"/>
</dbReference>
<evidence type="ECO:0000256" key="7">
    <source>
        <dbReference type="ARBA" id="ARBA00022605"/>
    </source>
</evidence>
<dbReference type="Gene3D" id="3.30.70.120">
    <property type="match status" value="1"/>
</dbReference>
<dbReference type="InterPro" id="IPR001348">
    <property type="entry name" value="ATP_PRibTrfase_HisG"/>
</dbReference>
<evidence type="ECO:0000256" key="5">
    <source>
        <dbReference type="ARBA" id="ARBA00020998"/>
    </source>
</evidence>
<keyword evidence="12" id="KW-0067">ATP-binding</keyword>
<feature type="domain" description="ATP phosphoribosyltransferase catalytic" evidence="17">
    <location>
        <begin position="57"/>
        <end position="212"/>
    </location>
</feature>
<dbReference type="SUPFAM" id="SSF53850">
    <property type="entry name" value="Periplasmic binding protein-like II"/>
    <property type="match status" value="1"/>
</dbReference>
<evidence type="ECO:0000256" key="15">
    <source>
        <dbReference type="ARBA" id="ARBA00024861"/>
    </source>
</evidence>
<keyword evidence="7" id="KW-0028">Amino-acid biosynthesis</keyword>
<dbReference type="GO" id="GO:0003879">
    <property type="term" value="F:ATP phosphoribosyltransferase activity"/>
    <property type="evidence" value="ECO:0007669"/>
    <property type="project" value="UniProtKB-UniRule"/>
</dbReference>
<dbReference type="InterPro" id="IPR011322">
    <property type="entry name" value="N-reg_PII-like_a/b"/>
</dbReference>
<sequence>MRSTAPTSGLVHLALPKGRMQENVLRLLGDAGIRLTFDKRGYRPSISLDGFEAKILKPQNIVEMLHAGSRDVGFAGADWIAEQGAELVELLDTGLDPVRIVAAAGPECLENGKLPARPFVVATEYERLARRWLDANGHDARVIRSYGATEVFPPEDADCIVDNTATGATLKANGLLIVDEVMRSSTRLVAHPRSLEHPEKRATIEHLVLLLRSVLDARRRVMIEVNVPAASLEAVVEVLPCMREPTIAPLHHEAGFAVKAAVPRADLPELIRAIKERGGTDIVVSGIAQIVP</sequence>
<dbReference type="NCBIfam" id="TIGR03455">
    <property type="entry name" value="HisG_C-term"/>
    <property type="match status" value="1"/>
</dbReference>
<keyword evidence="9 19" id="KW-0808">Transferase</keyword>
<dbReference type="InterPro" id="IPR013820">
    <property type="entry name" value="ATP_PRibTrfase_cat"/>
</dbReference>
<evidence type="ECO:0000256" key="3">
    <source>
        <dbReference type="ARBA" id="ARBA00004667"/>
    </source>
</evidence>
<evidence type="ECO:0000256" key="6">
    <source>
        <dbReference type="ARBA" id="ARBA00022490"/>
    </source>
</evidence>
<dbReference type="PANTHER" id="PTHR21403">
    <property type="entry name" value="ATP PHOSPHORIBOSYLTRANSFERASE ATP-PRTASE"/>
    <property type="match status" value="1"/>
</dbReference>
<keyword evidence="14" id="KW-0368">Histidine biosynthesis</keyword>
<dbReference type="GO" id="GO:0005737">
    <property type="term" value="C:cytoplasm"/>
    <property type="evidence" value="ECO:0007669"/>
    <property type="project" value="UniProtKB-SubCell"/>
</dbReference>
<feature type="domain" description="Histidine biosynthesis HisG C-terminal" evidence="18">
    <location>
        <begin position="217"/>
        <end position="288"/>
    </location>
</feature>
<evidence type="ECO:0000259" key="17">
    <source>
        <dbReference type="Pfam" id="PF01634"/>
    </source>
</evidence>
<accession>A0AAP3UZF8</accession>
<keyword evidence="20" id="KW-1185">Reference proteome</keyword>
<evidence type="ECO:0000256" key="11">
    <source>
        <dbReference type="ARBA" id="ARBA00022741"/>
    </source>
</evidence>
<dbReference type="GO" id="GO:0000105">
    <property type="term" value="P:L-histidine biosynthetic process"/>
    <property type="evidence" value="ECO:0007669"/>
    <property type="project" value="UniProtKB-UniRule"/>
</dbReference>
<evidence type="ECO:0000259" key="18">
    <source>
        <dbReference type="Pfam" id="PF08029"/>
    </source>
</evidence>
<evidence type="ECO:0000256" key="9">
    <source>
        <dbReference type="ARBA" id="ARBA00022679"/>
    </source>
</evidence>
<dbReference type="Proteomes" id="UP001301140">
    <property type="component" value="Unassembled WGS sequence"/>
</dbReference>
<protein>
    <recommendedName>
        <fullName evidence="5 16">ATP phosphoribosyltransferase</fullName>
        <ecNumber evidence="4 16">2.4.2.17</ecNumber>
    </recommendedName>
</protein>
<evidence type="ECO:0000256" key="2">
    <source>
        <dbReference type="ARBA" id="ARBA00004496"/>
    </source>
</evidence>
<keyword evidence="13" id="KW-0460">Magnesium</keyword>
<dbReference type="EC" id="2.4.2.17" evidence="4 16"/>
<reference evidence="19 20" key="1">
    <citation type="submission" date="2023-03" db="EMBL/GenBank/DDBJ databases">
        <title>YIM 152171 draft genome.</title>
        <authorList>
            <person name="Yang Z."/>
        </authorList>
    </citation>
    <scope>NUCLEOTIDE SEQUENCE [LARGE SCALE GENOMIC DNA]</scope>
    <source>
        <strain evidence="19 20">YIM 152171</strain>
    </source>
</reference>
<keyword evidence="6" id="KW-0963">Cytoplasm</keyword>
<dbReference type="InterPro" id="IPR015867">
    <property type="entry name" value="N-reg_PII/ATP_PRibTrfase_C"/>
</dbReference>
<evidence type="ECO:0000313" key="19">
    <source>
        <dbReference type="EMBL" id="MDF1585684.1"/>
    </source>
</evidence>
<evidence type="ECO:0000256" key="16">
    <source>
        <dbReference type="NCBIfam" id="TIGR00070"/>
    </source>
</evidence>
<keyword evidence="11" id="KW-0547">Nucleotide-binding</keyword>
<evidence type="ECO:0000256" key="12">
    <source>
        <dbReference type="ARBA" id="ARBA00022840"/>
    </source>
</evidence>
<dbReference type="GO" id="GO:0005524">
    <property type="term" value="F:ATP binding"/>
    <property type="evidence" value="ECO:0007669"/>
    <property type="project" value="UniProtKB-KW"/>
</dbReference>
<dbReference type="GO" id="GO:0000287">
    <property type="term" value="F:magnesium ion binding"/>
    <property type="evidence" value="ECO:0007669"/>
    <property type="project" value="InterPro"/>
</dbReference>
<dbReference type="AlphaFoldDB" id="A0AAP3UZF8"/>
<dbReference type="Pfam" id="PF01634">
    <property type="entry name" value="HisG"/>
    <property type="match status" value="1"/>
</dbReference>
<evidence type="ECO:0000256" key="8">
    <source>
        <dbReference type="ARBA" id="ARBA00022676"/>
    </source>
</evidence>
<dbReference type="SUPFAM" id="SSF54913">
    <property type="entry name" value="GlnB-like"/>
    <property type="match status" value="1"/>
</dbReference>
<evidence type="ECO:0000256" key="13">
    <source>
        <dbReference type="ARBA" id="ARBA00022842"/>
    </source>
</evidence>
<comment type="caution">
    <text evidence="19">The sequence shown here is derived from an EMBL/GenBank/DDBJ whole genome shotgun (WGS) entry which is preliminary data.</text>
</comment>
<evidence type="ECO:0000256" key="1">
    <source>
        <dbReference type="ARBA" id="ARBA00000915"/>
    </source>
</evidence>
<dbReference type="PANTHER" id="PTHR21403:SF10">
    <property type="entry name" value="ATP PHOSPHORIBOSYLTRANSFERASE"/>
    <property type="match status" value="1"/>
</dbReference>
<proteinExistence type="predicted"/>
<comment type="catalytic activity">
    <reaction evidence="1">
        <text>1-(5-phospho-beta-D-ribosyl)-ATP + diphosphate = 5-phospho-alpha-D-ribose 1-diphosphate + ATP</text>
        <dbReference type="Rhea" id="RHEA:18473"/>
        <dbReference type="ChEBI" id="CHEBI:30616"/>
        <dbReference type="ChEBI" id="CHEBI:33019"/>
        <dbReference type="ChEBI" id="CHEBI:58017"/>
        <dbReference type="ChEBI" id="CHEBI:73183"/>
        <dbReference type="EC" id="2.4.2.17"/>
    </reaction>
</comment>
<name>A0AAP3UZF8_9PROT</name>